<evidence type="ECO:0000313" key="1">
    <source>
        <dbReference type="EMBL" id="KAI3725527.1"/>
    </source>
</evidence>
<gene>
    <name evidence="1" type="ORF">L1987_65317</name>
</gene>
<name>A0ACB9BU65_9ASTR</name>
<accession>A0ACB9BU65</accession>
<evidence type="ECO:0000313" key="2">
    <source>
        <dbReference type="Proteomes" id="UP001056120"/>
    </source>
</evidence>
<sequence length="284" mass="32103">MESEDFPNLHAFSSLENLDLTGNNILIRLPESISHLSLLKSLKVNECHQLQTLRALPSIIQVLEANSCSSLEEIEDLSKYDQWYYISFINCQKLLKDEDNQRYFDKMLHQSFLKRCAAVDRPLTIAIPGKKIPSCFKEEQVGYKITLMIPPKCNTRIIGLAICGVFHGEWRGTHDYRPYVSFTFKKDGMSLTQKEIDCVNASAAAAAENGNTWISYKPFSSFRRKDWSGGSLLISVSVAGGAKAVRCATCLVYKEDVESIQQIRTCISHKTGTKKMWKAKPTTF</sequence>
<proteinExistence type="predicted"/>
<dbReference type="Proteomes" id="UP001056120">
    <property type="component" value="Linkage Group LG22"/>
</dbReference>
<reference evidence="2" key="1">
    <citation type="journal article" date="2022" name="Mol. Ecol. Resour.">
        <title>The genomes of chicory, endive, great burdock and yacon provide insights into Asteraceae palaeo-polyploidization history and plant inulin production.</title>
        <authorList>
            <person name="Fan W."/>
            <person name="Wang S."/>
            <person name="Wang H."/>
            <person name="Wang A."/>
            <person name="Jiang F."/>
            <person name="Liu H."/>
            <person name="Zhao H."/>
            <person name="Xu D."/>
            <person name="Zhang Y."/>
        </authorList>
    </citation>
    <scope>NUCLEOTIDE SEQUENCE [LARGE SCALE GENOMIC DNA]</scope>
    <source>
        <strain evidence="2">cv. Yunnan</strain>
    </source>
</reference>
<organism evidence="1 2">
    <name type="scientific">Smallanthus sonchifolius</name>
    <dbReference type="NCBI Taxonomy" id="185202"/>
    <lineage>
        <taxon>Eukaryota</taxon>
        <taxon>Viridiplantae</taxon>
        <taxon>Streptophyta</taxon>
        <taxon>Embryophyta</taxon>
        <taxon>Tracheophyta</taxon>
        <taxon>Spermatophyta</taxon>
        <taxon>Magnoliopsida</taxon>
        <taxon>eudicotyledons</taxon>
        <taxon>Gunneridae</taxon>
        <taxon>Pentapetalae</taxon>
        <taxon>asterids</taxon>
        <taxon>campanulids</taxon>
        <taxon>Asterales</taxon>
        <taxon>Asteraceae</taxon>
        <taxon>Asteroideae</taxon>
        <taxon>Heliantheae alliance</taxon>
        <taxon>Millerieae</taxon>
        <taxon>Smallanthus</taxon>
    </lineage>
</organism>
<comment type="caution">
    <text evidence="1">The sequence shown here is derived from an EMBL/GenBank/DDBJ whole genome shotgun (WGS) entry which is preliminary data.</text>
</comment>
<keyword evidence="2" id="KW-1185">Reference proteome</keyword>
<dbReference type="EMBL" id="CM042039">
    <property type="protein sequence ID" value="KAI3725527.1"/>
    <property type="molecule type" value="Genomic_DNA"/>
</dbReference>
<protein>
    <submittedName>
        <fullName evidence="1">Uncharacterized protein</fullName>
    </submittedName>
</protein>
<reference evidence="1 2" key="2">
    <citation type="journal article" date="2022" name="Mol. Ecol. Resour.">
        <title>The genomes of chicory, endive, great burdock and yacon provide insights into Asteraceae paleo-polyploidization history and plant inulin production.</title>
        <authorList>
            <person name="Fan W."/>
            <person name="Wang S."/>
            <person name="Wang H."/>
            <person name="Wang A."/>
            <person name="Jiang F."/>
            <person name="Liu H."/>
            <person name="Zhao H."/>
            <person name="Xu D."/>
            <person name="Zhang Y."/>
        </authorList>
    </citation>
    <scope>NUCLEOTIDE SEQUENCE [LARGE SCALE GENOMIC DNA]</scope>
    <source>
        <strain evidence="2">cv. Yunnan</strain>
        <tissue evidence="1">Leaves</tissue>
    </source>
</reference>